<evidence type="ECO:0000313" key="14">
    <source>
        <dbReference type="Proteomes" id="UP001418637"/>
    </source>
</evidence>
<evidence type="ECO:0000256" key="11">
    <source>
        <dbReference type="ARBA" id="ARBA00032474"/>
    </source>
</evidence>
<comment type="similarity">
    <text evidence="2">Belongs to the MoaE family.</text>
</comment>
<dbReference type="SUPFAM" id="SSF54690">
    <property type="entry name" value="Molybdopterin synthase subunit MoaE"/>
    <property type="match status" value="1"/>
</dbReference>
<comment type="catalytic activity">
    <reaction evidence="12">
        <text>2 [molybdopterin-synthase sulfur-carrier protein]-C-terminal-Gly-aminoethanethioate + cyclic pyranopterin phosphate + H2O = molybdopterin + 2 [molybdopterin-synthase sulfur-carrier protein]-C-terminal Gly-Gly + 2 H(+)</text>
        <dbReference type="Rhea" id="RHEA:26333"/>
        <dbReference type="Rhea" id="RHEA-COMP:12202"/>
        <dbReference type="Rhea" id="RHEA-COMP:19907"/>
        <dbReference type="ChEBI" id="CHEBI:15377"/>
        <dbReference type="ChEBI" id="CHEBI:15378"/>
        <dbReference type="ChEBI" id="CHEBI:58698"/>
        <dbReference type="ChEBI" id="CHEBI:59648"/>
        <dbReference type="ChEBI" id="CHEBI:90778"/>
        <dbReference type="ChEBI" id="CHEBI:232372"/>
        <dbReference type="EC" id="2.8.1.12"/>
    </reaction>
</comment>
<comment type="pathway">
    <text evidence="1">Cofactor biosynthesis; molybdopterin biosynthesis.</text>
</comment>
<evidence type="ECO:0000313" key="13">
    <source>
        <dbReference type="EMBL" id="MEN3931241.1"/>
    </source>
</evidence>
<dbReference type="RefSeq" id="WP_346337279.1">
    <property type="nucleotide sequence ID" value="NZ_JBBYXI010000003.1"/>
</dbReference>
<dbReference type="EC" id="2.8.1.12" evidence="3"/>
<dbReference type="Gene3D" id="3.90.1170.40">
    <property type="entry name" value="Molybdopterin biosynthesis MoaE subunit"/>
    <property type="match status" value="1"/>
</dbReference>
<evidence type="ECO:0000256" key="1">
    <source>
        <dbReference type="ARBA" id="ARBA00005046"/>
    </source>
</evidence>
<keyword evidence="5" id="KW-0501">Molybdenum cofactor biosynthesis</keyword>
<gene>
    <name evidence="13" type="ORF">WJT86_09245</name>
</gene>
<comment type="subunit">
    <text evidence="7">Heterotetramer of 2 MoaD subunits and 2 MoaE subunits. Also stable as homodimer. The enzyme changes between these two forms during catalysis.</text>
</comment>
<evidence type="ECO:0000256" key="6">
    <source>
        <dbReference type="ARBA" id="ARBA00025448"/>
    </source>
</evidence>
<evidence type="ECO:0000256" key="8">
    <source>
        <dbReference type="ARBA" id="ARBA00029745"/>
    </source>
</evidence>
<comment type="function">
    <text evidence="6">Converts molybdopterin precursor Z into molybdopterin. This requires the incorporation of two sulfur atoms into precursor Z to generate a dithiolene group. The sulfur is provided by MoaD.</text>
</comment>
<dbReference type="InterPro" id="IPR036563">
    <property type="entry name" value="MoaE_sf"/>
</dbReference>
<protein>
    <recommendedName>
        <fullName evidence="4">Molybdopterin synthase catalytic subunit</fullName>
        <ecNumber evidence="3">2.8.1.12</ecNumber>
    </recommendedName>
    <alternativeName>
        <fullName evidence="10">MPT synthase subunit 2</fullName>
    </alternativeName>
    <alternativeName>
        <fullName evidence="8">Molybdenum cofactor biosynthesis protein E</fullName>
    </alternativeName>
    <alternativeName>
        <fullName evidence="9">Molybdopterin-converting factor large subunit</fullName>
    </alternativeName>
    <alternativeName>
        <fullName evidence="11">Molybdopterin-converting factor subunit 2</fullName>
    </alternativeName>
</protein>
<dbReference type="InterPro" id="IPR003448">
    <property type="entry name" value="Mopterin_biosynth_MoaE"/>
</dbReference>
<name>A0ABV0BLP9_9HYPH</name>
<accession>A0ABV0BLP9</accession>
<evidence type="ECO:0000256" key="12">
    <source>
        <dbReference type="ARBA" id="ARBA00049878"/>
    </source>
</evidence>
<dbReference type="PANTHER" id="PTHR23404">
    <property type="entry name" value="MOLYBDOPTERIN SYNTHASE RELATED"/>
    <property type="match status" value="1"/>
</dbReference>
<dbReference type="Pfam" id="PF02391">
    <property type="entry name" value="MoaE"/>
    <property type="match status" value="1"/>
</dbReference>
<evidence type="ECO:0000256" key="5">
    <source>
        <dbReference type="ARBA" id="ARBA00023150"/>
    </source>
</evidence>
<proteinExistence type="inferred from homology"/>
<evidence type="ECO:0000256" key="7">
    <source>
        <dbReference type="ARBA" id="ARBA00026066"/>
    </source>
</evidence>
<dbReference type="Proteomes" id="UP001418637">
    <property type="component" value="Unassembled WGS sequence"/>
</dbReference>
<keyword evidence="14" id="KW-1185">Reference proteome</keyword>
<dbReference type="CDD" id="cd00756">
    <property type="entry name" value="MoaE"/>
    <property type="match status" value="1"/>
</dbReference>
<comment type="caution">
    <text evidence="13">The sequence shown here is derived from an EMBL/GenBank/DDBJ whole genome shotgun (WGS) entry which is preliminary data.</text>
</comment>
<organism evidence="13 14">
    <name type="scientific">Hohaiivirga grylli</name>
    <dbReference type="NCBI Taxonomy" id="3133970"/>
    <lineage>
        <taxon>Bacteria</taxon>
        <taxon>Pseudomonadati</taxon>
        <taxon>Pseudomonadota</taxon>
        <taxon>Alphaproteobacteria</taxon>
        <taxon>Hyphomicrobiales</taxon>
        <taxon>Methylobacteriaceae</taxon>
        <taxon>Hohaiivirga</taxon>
    </lineage>
</organism>
<evidence type="ECO:0000256" key="10">
    <source>
        <dbReference type="ARBA" id="ARBA00030781"/>
    </source>
</evidence>
<sequence>MTQMVCRVSVQKEPFNTADETGILMSDQPDIGAIITFTGKCRSEGGRLSALEIEHYPGMAEKAIRSIVAKVTERWELIGVTIIHRFGLIAAGDDIVLVITAAKHRKEAFEAASFLMDYLKTQAPFWKREHLSDGQVGEWVSAKTSDQGALQQWENIQPFASC</sequence>
<evidence type="ECO:0000256" key="4">
    <source>
        <dbReference type="ARBA" id="ARBA00013858"/>
    </source>
</evidence>
<evidence type="ECO:0000256" key="3">
    <source>
        <dbReference type="ARBA" id="ARBA00011950"/>
    </source>
</evidence>
<evidence type="ECO:0000256" key="2">
    <source>
        <dbReference type="ARBA" id="ARBA00005426"/>
    </source>
</evidence>
<evidence type="ECO:0000256" key="9">
    <source>
        <dbReference type="ARBA" id="ARBA00030407"/>
    </source>
</evidence>
<dbReference type="EMBL" id="JBBYXI010000003">
    <property type="protein sequence ID" value="MEN3931241.1"/>
    <property type="molecule type" value="Genomic_DNA"/>
</dbReference>
<reference evidence="13 14" key="1">
    <citation type="submission" date="2024-04" db="EMBL/GenBank/DDBJ databases">
        <title>A novel species isolated from cricket.</title>
        <authorList>
            <person name="Wang H.-C."/>
        </authorList>
    </citation>
    <scope>NUCLEOTIDE SEQUENCE [LARGE SCALE GENOMIC DNA]</scope>
    <source>
        <strain evidence="13 14">WL0021</strain>
    </source>
</reference>